<dbReference type="Proteomes" id="UP000596117">
    <property type="component" value="Chromosome"/>
</dbReference>
<evidence type="ECO:0000259" key="1">
    <source>
        <dbReference type="PROSITE" id="PS50943"/>
    </source>
</evidence>
<evidence type="ECO:0000313" key="2">
    <source>
        <dbReference type="EMBL" id="QQB87628.1"/>
    </source>
</evidence>
<dbReference type="SUPFAM" id="SSF47413">
    <property type="entry name" value="lambda repressor-like DNA-binding domains"/>
    <property type="match status" value="1"/>
</dbReference>
<dbReference type="Gene3D" id="1.10.260.40">
    <property type="entry name" value="lambda repressor-like DNA-binding domains"/>
    <property type="match status" value="1"/>
</dbReference>
<protein>
    <submittedName>
        <fullName evidence="2">Helix-turn-helix transcriptional regulator</fullName>
    </submittedName>
</protein>
<dbReference type="CDD" id="cd00093">
    <property type="entry name" value="HTH_XRE"/>
    <property type="match status" value="1"/>
</dbReference>
<dbReference type="InterPro" id="IPR010982">
    <property type="entry name" value="Lambda_DNA-bd_dom_sf"/>
</dbReference>
<evidence type="ECO:0000313" key="3">
    <source>
        <dbReference type="Proteomes" id="UP000596117"/>
    </source>
</evidence>
<proteinExistence type="predicted"/>
<gene>
    <name evidence="2" type="ORF">I6H83_10640</name>
</gene>
<keyword evidence="3" id="KW-1185">Reference proteome</keyword>
<accession>A0A7T4GF03</accession>
<dbReference type="GeneID" id="56577075"/>
<dbReference type="InterPro" id="IPR001387">
    <property type="entry name" value="Cro/C1-type_HTH"/>
</dbReference>
<sequence>MISLITPARALEKLGGNIRERRVAMGFTQAGLSARSGVPLGTLRKFERTGLGSTEALVKLLSIVGGLEATIEAAKPEALTFASIDEVLKGDPRSSRKNGWRT</sequence>
<dbReference type="PROSITE" id="PS50943">
    <property type="entry name" value="HTH_CROC1"/>
    <property type="match status" value="1"/>
</dbReference>
<name>A0A7T4GF03_BREDI</name>
<organism evidence="2 3">
    <name type="scientific">Brevundimonas diminuta</name>
    <name type="common">Pseudomonas diminuta</name>
    <dbReference type="NCBI Taxonomy" id="293"/>
    <lineage>
        <taxon>Bacteria</taxon>
        <taxon>Pseudomonadati</taxon>
        <taxon>Pseudomonadota</taxon>
        <taxon>Alphaproteobacteria</taxon>
        <taxon>Caulobacterales</taxon>
        <taxon>Caulobacteraceae</taxon>
        <taxon>Brevundimonas</taxon>
    </lineage>
</organism>
<dbReference type="RefSeq" id="WP_172575514.1">
    <property type="nucleotide sequence ID" value="NZ_BJNC01000008.1"/>
</dbReference>
<reference evidence="2 3" key="1">
    <citation type="submission" date="2020-12" db="EMBL/GenBank/DDBJ databases">
        <title>FDA dAtabase for Regulatory Grade micrObial Sequences (FDA-ARGOS): Supporting development and validation of Infectious Disease Dx tests.</title>
        <authorList>
            <person name="Kerrigan L."/>
            <person name="Long C."/>
            <person name="Tallon L."/>
            <person name="Sadzewicz L."/>
            <person name="Zhao X."/>
            <person name="Boylan J."/>
            <person name="Ott S."/>
            <person name="Bowen H."/>
            <person name="Vavikolanu K."/>
            <person name="Mehta A."/>
            <person name="Aluvathingal J."/>
            <person name="Nadendla S."/>
            <person name="Yan Y."/>
            <person name="Sichtig H."/>
        </authorList>
    </citation>
    <scope>NUCLEOTIDE SEQUENCE [LARGE SCALE GENOMIC DNA]</scope>
    <source>
        <strain evidence="2 3">FDAARGOS_1026</strain>
    </source>
</reference>
<feature type="domain" description="HTH cro/C1-type" evidence="1">
    <location>
        <begin position="18"/>
        <end position="48"/>
    </location>
</feature>
<dbReference type="EMBL" id="CP066026">
    <property type="protein sequence ID" value="QQB87628.1"/>
    <property type="molecule type" value="Genomic_DNA"/>
</dbReference>